<evidence type="ECO:0000256" key="8">
    <source>
        <dbReference type="ARBA" id="ARBA00037998"/>
    </source>
</evidence>
<dbReference type="EMBL" id="CP093326">
    <property type="protein sequence ID" value="UNK46339.1"/>
    <property type="molecule type" value="Genomic_DNA"/>
</dbReference>
<feature type="transmembrane region" description="Helical" evidence="9">
    <location>
        <begin position="189"/>
        <end position="210"/>
    </location>
</feature>
<keyword evidence="11" id="KW-1185">Reference proteome</keyword>
<dbReference type="PANTHER" id="PTHR11795">
    <property type="entry name" value="BRANCHED-CHAIN AMINO ACID TRANSPORT SYSTEM PERMEASE PROTEIN LIVH"/>
    <property type="match status" value="1"/>
</dbReference>
<feature type="transmembrane region" description="Helical" evidence="9">
    <location>
        <begin position="60"/>
        <end position="78"/>
    </location>
</feature>
<dbReference type="InterPro" id="IPR001851">
    <property type="entry name" value="ABC_transp_permease"/>
</dbReference>
<keyword evidence="7 9" id="KW-0472">Membrane</keyword>
<dbReference type="InterPro" id="IPR052157">
    <property type="entry name" value="BCAA_transport_permease"/>
</dbReference>
<evidence type="ECO:0000256" key="2">
    <source>
        <dbReference type="ARBA" id="ARBA00022448"/>
    </source>
</evidence>
<proteinExistence type="inferred from homology"/>
<comment type="similarity">
    <text evidence="8">Belongs to the binding-protein-dependent transport system permease family. LivHM subfamily.</text>
</comment>
<evidence type="ECO:0000256" key="9">
    <source>
        <dbReference type="SAM" id="Phobius"/>
    </source>
</evidence>
<feature type="transmembrane region" description="Helical" evidence="9">
    <location>
        <begin position="262"/>
        <end position="279"/>
    </location>
</feature>
<keyword evidence="4 9" id="KW-0812">Transmembrane</keyword>
<evidence type="ECO:0000313" key="11">
    <source>
        <dbReference type="Proteomes" id="UP000829069"/>
    </source>
</evidence>
<evidence type="ECO:0000256" key="6">
    <source>
        <dbReference type="ARBA" id="ARBA00022989"/>
    </source>
</evidence>
<gene>
    <name evidence="10" type="ORF">MNQ99_02925</name>
</gene>
<feature type="transmembrane region" description="Helical" evidence="9">
    <location>
        <begin position="6"/>
        <end position="29"/>
    </location>
</feature>
<evidence type="ECO:0000256" key="1">
    <source>
        <dbReference type="ARBA" id="ARBA00004651"/>
    </source>
</evidence>
<feature type="transmembrane region" description="Helical" evidence="9">
    <location>
        <begin position="138"/>
        <end position="160"/>
    </location>
</feature>
<keyword evidence="6 9" id="KW-1133">Transmembrane helix</keyword>
<name>A0ABY3WF65_9MICC</name>
<evidence type="ECO:0000256" key="7">
    <source>
        <dbReference type="ARBA" id="ARBA00023136"/>
    </source>
</evidence>
<evidence type="ECO:0000256" key="5">
    <source>
        <dbReference type="ARBA" id="ARBA00022970"/>
    </source>
</evidence>
<feature type="transmembrane region" description="Helical" evidence="9">
    <location>
        <begin position="222"/>
        <end position="250"/>
    </location>
</feature>
<organism evidence="10 11">
    <name type="scientific">Arthrobacter sulfonylureivorans</name>
    <dbReference type="NCBI Taxonomy" id="2486855"/>
    <lineage>
        <taxon>Bacteria</taxon>
        <taxon>Bacillati</taxon>
        <taxon>Actinomycetota</taxon>
        <taxon>Actinomycetes</taxon>
        <taxon>Micrococcales</taxon>
        <taxon>Micrococcaceae</taxon>
        <taxon>Arthrobacter</taxon>
    </lineage>
</organism>
<sequence>MDLLNTLVQGLMLGGLYALFAAGLSIMFGVMRMVNLAHGDLAVVAAYLVLVLLGGTMFPLWLVVLVTLPLFAVIGYGIHRSLFSRSLKAGPLSTLLVTFGLSIIIQNGLLEGFSADTRTIDMGVLNTGAFHLNNQLSISYLGLLTLVLAVAVIAGVQLFLSRTRTGKMMRAVSDDADTASLVGANSKHLYAIATAIAFGTVALAGIMSGARSSFDPSIGPAQLIFAFEAVVIGGLGSLWGTLAGGAVLGLTQAFAAHLDPSLTILAGHLVFLAVLAFRPQGLIPQRTV</sequence>
<feature type="transmembrane region" description="Helical" evidence="9">
    <location>
        <begin position="90"/>
        <end position="109"/>
    </location>
</feature>
<dbReference type="Proteomes" id="UP000829069">
    <property type="component" value="Chromosome"/>
</dbReference>
<dbReference type="RefSeq" id="WP_241914382.1">
    <property type="nucleotide sequence ID" value="NZ_CP093326.1"/>
</dbReference>
<keyword evidence="5" id="KW-0029">Amino-acid transport</keyword>
<reference evidence="10 11" key="1">
    <citation type="submission" date="2022-03" db="EMBL/GenBank/DDBJ databases">
        <title>Isotopic signatures of nitrous oxide derived from detoxification processes.</title>
        <authorList>
            <person name="Behrendt U."/>
            <person name="Buchen C."/>
            <person name="Well R."/>
            <person name="Ulrich A."/>
            <person name="Rohe L."/>
            <person name="Kolb S."/>
            <person name="Schloter M."/>
            <person name="Horn M.A."/>
            <person name="Augustin J."/>
        </authorList>
    </citation>
    <scope>NUCLEOTIDE SEQUENCE [LARGE SCALE GENOMIC DNA]</scope>
    <source>
        <strain evidence="10 11">S4-C24</strain>
    </source>
</reference>
<dbReference type="Pfam" id="PF02653">
    <property type="entry name" value="BPD_transp_2"/>
    <property type="match status" value="1"/>
</dbReference>
<dbReference type="PANTHER" id="PTHR11795:SF445">
    <property type="entry name" value="AMINO ACID ABC TRANSPORTER PERMEASE PROTEIN"/>
    <property type="match status" value="1"/>
</dbReference>
<evidence type="ECO:0000313" key="10">
    <source>
        <dbReference type="EMBL" id="UNK46339.1"/>
    </source>
</evidence>
<comment type="subcellular location">
    <subcellularLocation>
        <location evidence="1">Cell membrane</location>
        <topology evidence="1">Multi-pass membrane protein</topology>
    </subcellularLocation>
</comment>
<evidence type="ECO:0000256" key="4">
    <source>
        <dbReference type="ARBA" id="ARBA00022692"/>
    </source>
</evidence>
<dbReference type="CDD" id="cd06582">
    <property type="entry name" value="TM_PBP1_LivH_like"/>
    <property type="match status" value="1"/>
</dbReference>
<protein>
    <submittedName>
        <fullName evidence="10">Branched-chain amino acid ABC transporter permease</fullName>
    </submittedName>
</protein>
<keyword evidence="3" id="KW-1003">Cell membrane</keyword>
<evidence type="ECO:0000256" key="3">
    <source>
        <dbReference type="ARBA" id="ARBA00022475"/>
    </source>
</evidence>
<accession>A0ABY3WF65</accession>
<keyword evidence="2" id="KW-0813">Transport</keyword>